<evidence type="ECO:0000256" key="3">
    <source>
        <dbReference type="ARBA" id="ARBA00023136"/>
    </source>
</evidence>
<evidence type="ECO:0000259" key="6">
    <source>
        <dbReference type="Pfam" id="PF00263"/>
    </source>
</evidence>
<evidence type="ECO:0000313" key="8">
    <source>
        <dbReference type="Proteomes" id="UP000481037"/>
    </source>
</evidence>
<feature type="chain" id="PRO_5026732953" description="Type II/III secretion system secretin-like domain-containing protein" evidence="5">
    <location>
        <begin position="31"/>
        <end position="923"/>
    </location>
</feature>
<gene>
    <name evidence="7" type="ORF">GJ697_09960</name>
</gene>
<dbReference type="InterPro" id="IPR004846">
    <property type="entry name" value="T2SS/T3SS_dom"/>
</dbReference>
<sequence>MTMAFPLQKRLRPWARTLCCILIVALPAHAQTPMTVLPVDMTTPQAAAPPETAAAASAHGPALGSSGRLIPLARIPEAQIRELIGDLVAYFETNQSLYRMAGSGSPLSAPPVPEPVKGLINLATEQAPLVPALRIGYVNMARRVPQLWIDGANMGQFDEGLRKVLEERGQTRSNLRLRELDSQIIHLSYIDADDALFALRAMGYSAITDENSPLADELSSPDVAEVPGYGPVGGATGGNWTGGVSPTTGTGASTSVGFTGGGYGAQDQATSKFKSLKSLPKSIGMDKLPLVIRMPNPERKELGLVGGVEGNNAQVQRDQLGMTNILPNAASDLSQTVANGIHELLVLYHPDSPEQFQHLKHLVETTIDRPARQVYIEGLVLEINSDTLRDLGVQWSGKRGAYGLTLGTLAAVPRGGSALTASQNSLQAVNPIEVLNRINALVETNRAEVLSRPSVMTIDNRQATIRIGTDIPIATSIDSGNGSGGGRVSFSFQYIPTGILLNVRPRINQDGSEVSMLIDASVSASVPNQDLKVLDSTTNAVLASAPTISTRRVQTYARIRDNMPLIIGGLVSRDASSSSDKVPGLGELPVLGKLFGHEGKEENKREVIVVLTPSVVTEDVRQTKSQYPKDDGRFDLTDTTLMREHFRIQAEDIVDAQFILGNPRFTRYQQVVKQVIQRQPGLAQQLPFSAFDGDHVPAEFIFVSGLIDRLLMRHKEGGDNLDINRMVFFEGLRGDDFHPQSLGGLMASLGDGKDPLSFFARNKGKALALTYHPLAGTEHDATDMFAEPVPEISMIDCPDRDAWRRKLWELNHPSSGTRFTILIQDQSDLARVKLALALKNTIMINGKEPAITFRNFQPGRMVQIQRSQPNWDQSLEGTVARNFFIGEFFYPYFIEEHERMLRELDTALKRPELKPYLDGLQLP</sequence>
<protein>
    <recommendedName>
        <fullName evidence="6">Type II/III secretion system secretin-like domain-containing protein</fullName>
    </recommendedName>
</protein>
<keyword evidence="3" id="KW-0472">Membrane</keyword>
<dbReference type="InterPro" id="IPR050810">
    <property type="entry name" value="Bact_Secretion_Sys_Channel"/>
</dbReference>
<evidence type="ECO:0000256" key="2">
    <source>
        <dbReference type="ARBA" id="ARBA00022729"/>
    </source>
</evidence>
<dbReference type="GO" id="GO:0016020">
    <property type="term" value="C:membrane"/>
    <property type="evidence" value="ECO:0007669"/>
    <property type="project" value="UniProtKB-SubCell"/>
</dbReference>
<evidence type="ECO:0000256" key="5">
    <source>
        <dbReference type="SAM" id="SignalP"/>
    </source>
</evidence>
<reference evidence="7 8" key="1">
    <citation type="submission" date="2019-11" db="EMBL/GenBank/DDBJ databases">
        <title>Novel species isolated from a subtropical stream in China.</title>
        <authorList>
            <person name="Lu H."/>
        </authorList>
    </citation>
    <scope>NUCLEOTIDE SEQUENCE [LARGE SCALE GENOMIC DNA]</scope>
    <source>
        <strain evidence="7 8">FT25W</strain>
    </source>
</reference>
<comment type="similarity">
    <text evidence="4">Belongs to the bacterial secretin family.</text>
</comment>
<proteinExistence type="inferred from homology"/>
<keyword evidence="2 5" id="KW-0732">Signal</keyword>
<evidence type="ECO:0000256" key="4">
    <source>
        <dbReference type="RuleBase" id="RU004003"/>
    </source>
</evidence>
<dbReference type="InterPro" id="IPR001775">
    <property type="entry name" value="GspD/PilQ"/>
</dbReference>
<dbReference type="AlphaFoldDB" id="A0A6L5QEJ4"/>
<evidence type="ECO:0000313" key="7">
    <source>
        <dbReference type="EMBL" id="MRX08157.1"/>
    </source>
</evidence>
<dbReference type="PANTHER" id="PTHR30332:SF24">
    <property type="entry name" value="SECRETIN GSPD-RELATED"/>
    <property type="match status" value="1"/>
</dbReference>
<comment type="caution">
    <text evidence="7">The sequence shown here is derived from an EMBL/GenBank/DDBJ whole genome shotgun (WGS) entry which is preliminary data.</text>
</comment>
<feature type="signal peptide" evidence="5">
    <location>
        <begin position="1"/>
        <end position="30"/>
    </location>
</feature>
<keyword evidence="8" id="KW-1185">Reference proteome</keyword>
<dbReference type="GO" id="GO:0015627">
    <property type="term" value="C:type II protein secretion system complex"/>
    <property type="evidence" value="ECO:0007669"/>
    <property type="project" value="TreeGrafter"/>
</dbReference>
<dbReference type="GO" id="GO:0009306">
    <property type="term" value="P:protein secretion"/>
    <property type="evidence" value="ECO:0007669"/>
    <property type="project" value="InterPro"/>
</dbReference>
<dbReference type="EMBL" id="WKJM01000006">
    <property type="protein sequence ID" value="MRX08157.1"/>
    <property type="molecule type" value="Genomic_DNA"/>
</dbReference>
<dbReference type="Pfam" id="PF00263">
    <property type="entry name" value="Secretin"/>
    <property type="match status" value="1"/>
</dbReference>
<name>A0A6L5QEJ4_9BURK</name>
<organism evidence="7 8">
    <name type="scientific">Duganella alba</name>
    <dbReference type="NCBI Taxonomy" id="2666081"/>
    <lineage>
        <taxon>Bacteria</taxon>
        <taxon>Pseudomonadati</taxon>
        <taxon>Pseudomonadota</taxon>
        <taxon>Betaproteobacteria</taxon>
        <taxon>Burkholderiales</taxon>
        <taxon>Oxalobacteraceae</taxon>
        <taxon>Telluria group</taxon>
        <taxon>Duganella</taxon>
    </lineage>
</organism>
<evidence type="ECO:0000256" key="1">
    <source>
        <dbReference type="ARBA" id="ARBA00004370"/>
    </source>
</evidence>
<accession>A0A6L5QEJ4</accession>
<feature type="domain" description="Type II/III secretion system secretin-like" evidence="6">
    <location>
        <begin position="440"/>
        <end position="616"/>
    </location>
</feature>
<dbReference type="Proteomes" id="UP000481037">
    <property type="component" value="Unassembled WGS sequence"/>
</dbReference>
<dbReference type="PRINTS" id="PR00811">
    <property type="entry name" value="BCTERIALGSPD"/>
</dbReference>
<comment type="subcellular location">
    <subcellularLocation>
        <location evidence="1">Membrane</location>
    </subcellularLocation>
</comment>
<dbReference type="PANTHER" id="PTHR30332">
    <property type="entry name" value="PROBABLE GENERAL SECRETION PATHWAY PROTEIN D"/>
    <property type="match status" value="1"/>
</dbReference>